<protein>
    <submittedName>
        <fullName evidence="6">Heterodisulfide reductase, subunit A</fullName>
        <ecNumber evidence="6">1.8.98.1</ecNumber>
    </submittedName>
</protein>
<evidence type="ECO:0000256" key="1">
    <source>
        <dbReference type="ARBA" id="ARBA00022485"/>
    </source>
</evidence>
<keyword evidence="1" id="KW-0004">4Fe-4S</keyword>
<dbReference type="AlphaFoldDB" id="G2DAL8"/>
<reference evidence="6" key="1">
    <citation type="journal article" date="2011" name="ISME J.">
        <title>The endosymbionts of the deep-sea tubeworms Riftia pachyptila and Tevnia jerichonana share an identical physiology as revealed by proteogenomic analyses.</title>
        <authorList>
            <person name="Gardebrecht A."/>
            <person name="Markert S."/>
            <person name="Felbeck H."/>
            <person name="Thuermer A."/>
            <person name="Albrecht D."/>
            <person name="Wollherr A."/>
            <person name="Kabisch J."/>
            <person name="Lehmann R."/>
            <person name="Daniel R."/>
            <person name="Liesegang H."/>
            <person name="Hecker M."/>
            <person name="Sievert S.M."/>
            <person name="Schweder T."/>
        </authorList>
    </citation>
    <scope>NUCLEOTIDE SEQUENCE [LARGE SCALE GENOMIC DNA]</scope>
</reference>
<keyword evidence="5" id="KW-0411">Iron-sulfur</keyword>
<dbReference type="PANTHER" id="PTHR43498">
    <property type="entry name" value="FERREDOXIN:COB-COM HETERODISULFIDE REDUCTASE SUBUNIT A"/>
    <property type="match status" value="1"/>
</dbReference>
<dbReference type="InterPro" id="IPR039650">
    <property type="entry name" value="HdrA-like"/>
</dbReference>
<keyword evidence="3 6" id="KW-0560">Oxidoreductase</keyword>
<evidence type="ECO:0000313" key="6">
    <source>
        <dbReference type="EMBL" id="EGV52354.1"/>
    </source>
</evidence>
<dbReference type="GO" id="GO:0051912">
    <property type="term" value="F:CoB--CoM heterodisulfide reductase activity"/>
    <property type="evidence" value="ECO:0007669"/>
    <property type="project" value="UniProtKB-EC"/>
</dbReference>
<dbReference type="PATRIC" id="fig|1048808.3.peg.613"/>
<name>G2DAL8_9GAMM</name>
<dbReference type="PRINTS" id="PR00368">
    <property type="entry name" value="FADPNR"/>
</dbReference>
<dbReference type="PANTHER" id="PTHR43498:SF1">
    <property type="entry name" value="COB--COM HETERODISULFIDE REDUCTASE IRON-SULFUR SUBUNIT A"/>
    <property type="match status" value="1"/>
</dbReference>
<evidence type="ECO:0000256" key="4">
    <source>
        <dbReference type="ARBA" id="ARBA00023004"/>
    </source>
</evidence>
<comment type="caution">
    <text evidence="6">The sequence shown here is derived from an EMBL/GenBank/DDBJ whole genome shotgun (WGS) entry which is preliminary data.</text>
</comment>
<dbReference type="GO" id="GO:0051539">
    <property type="term" value="F:4 iron, 4 sulfur cluster binding"/>
    <property type="evidence" value="ECO:0007669"/>
    <property type="project" value="UniProtKB-KW"/>
</dbReference>
<organism evidence="6 7">
    <name type="scientific">endosymbiont of Riftia pachyptila</name>
    <name type="common">vent Ph05</name>
    <dbReference type="NCBI Taxonomy" id="1048808"/>
    <lineage>
        <taxon>Bacteria</taxon>
        <taxon>Pseudomonadati</taxon>
        <taxon>Pseudomonadota</taxon>
        <taxon>Gammaproteobacteria</taxon>
        <taxon>sulfur-oxidizing symbionts</taxon>
    </lineage>
</organism>
<proteinExistence type="predicted"/>
<evidence type="ECO:0000256" key="3">
    <source>
        <dbReference type="ARBA" id="ARBA00023002"/>
    </source>
</evidence>
<keyword evidence="2" id="KW-0479">Metal-binding</keyword>
<accession>G2DAL8</accession>
<gene>
    <name evidence="6" type="ORF">Rifp1Sym_ak00350</name>
</gene>
<evidence type="ECO:0000256" key="5">
    <source>
        <dbReference type="ARBA" id="ARBA00023014"/>
    </source>
</evidence>
<keyword evidence="7" id="KW-1185">Reference proteome</keyword>
<dbReference type="GO" id="GO:0046872">
    <property type="term" value="F:metal ion binding"/>
    <property type="evidence" value="ECO:0007669"/>
    <property type="project" value="UniProtKB-KW"/>
</dbReference>
<keyword evidence="4" id="KW-0408">Iron</keyword>
<sequence>MARSLFHIEKPFRDGGRSMTEVIATNETILVVGGGISGMTAAIEAAETGKQVVLVEKRPYVGGRVTQLYKYFPKLCFPTCGLEINQRRAKMNPNLNIITMAEVTDIKGEAGDYTATVKISPRYINEKCTGCGDCGRAVEAEFDDEYNYGLGKRKGAYLPHTMAHPQRYVIDPAIIGTDDAQKAADACKVGAVDLEMQEETIELKAGAVIWATGWQPYDANKIQPYGYDRFANVITNVEFERLADPNGPTGGKIVRPSDGKEVKNVAFIQCAGSRDKNHLLHCSRICCMASLKQATYPADDVDISIYYIDIRAIDRFEDFYETVKAKDNVKFIKSKVASIVKGENDSPVLHGVDTEGYNRYANEHDLVVLAVGMEPSVDKASFPVEIVMNEEGFIEPDPNNGGIFAAGCSSDALDVNRAVQHATGAALRAVQVVNRVAGTEG</sequence>
<dbReference type="Proteomes" id="UP000004491">
    <property type="component" value="Unassembled WGS sequence"/>
</dbReference>
<dbReference type="SUPFAM" id="SSF51905">
    <property type="entry name" value="FAD/NAD(P)-binding domain"/>
    <property type="match status" value="1"/>
</dbReference>
<evidence type="ECO:0000313" key="7">
    <source>
        <dbReference type="Proteomes" id="UP000004491"/>
    </source>
</evidence>
<evidence type="ECO:0000256" key="2">
    <source>
        <dbReference type="ARBA" id="ARBA00022723"/>
    </source>
</evidence>
<dbReference type="Gene3D" id="3.50.50.60">
    <property type="entry name" value="FAD/NAD(P)-binding domain"/>
    <property type="match status" value="1"/>
</dbReference>
<dbReference type="EMBL" id="AFOC01000011">
    <property type="protein sequence ID" value="EGV52354.1"/>
    <property type="molecule type" value="Genomic_DNA"/>
</dbReference>
<dbReference type="Pfam" id="PF12831">
    <property type="entry name" value="FAD_oxidored"/>
    <property type="match status" value="1"/>
</dbReference>
<dbReference type="InterPro" id="IPR036188">
    <property type="entry name" value="FAD/NAD-bd_sf"/>
</dbReference>
<dbReference type="EC" id="1.8.98.1" evidence="6"/>